<dbReference type="EMBL" id="CP036347">
    <property type="protein sequence ID" value="QDU05959.1"/>
    <property type="molecule type" value="Genomic_DNA"/>
</dbReference>
<protein>
    <submittedName>
        <fullName evidence="1">Uncharacterized protein</fullName>
    </submittedName>
</protein>
<dbReference type="AlphaFoldDB" id="A0A517WL23"/>
<sequence length="74" mass="8495">MNTIEIDFTNTNEIKKLIHEFLVNELKTEKKTEVEISNIKILSRSSKSVRFTFESVVDGFPIPCDGSLELEANY</sequence>
<name>A0A517WL23_9PLAN</name>
<proteinExistence type="predicted"/>
<accession>A0A517WL23</accession>
<evidence type="ECO:0000313" key="1">
    <source>
        <dbReference type="EMBL" id="QDU05959.1"/>
    </source>
</evidence>
<dbReference type="Proteomes" id="UP000320722">
    <property type="component" value="Chromosome"/>
</dbReference>
<dbReference type="RefSeq" id="WP_145044611.1">
    <property type="nucleotide sequence ID" value="NZ_CP036347.1"/>
</dbReference>
<evidence type="ECO:0000313" key="2">
    <source>
        <dbReference type="Proteomes" id="UP000320722"/>
    </source>
</evidence>
<gene>
    <name evidence="1" type="ORF">V6x_57030</name>
</gene>
<reference evidence="1 2" key="1">
    <citation type="submission" date="2019-02" db="EMBL/GenBank/DDBJ databases">
        <title>Deep-cultivation of Planctomycetes and their phenomic and genomic characterization uncovers novel biology.</title>
        <authorList>
            <person name="Wiegand S."/>
            <person name="Jogler M."/>
            <person name="Boedeker C."/>
            <person name="Pinto D."/>
            <person name="Vollmers J."/>
            <person name="Rivas-Marin E."/>
            <person name="Kohn T."/>
            <person name="Peeters S.H."/>
            <person name="Heuer A."/>
            <person name="Rast P."/>
            <person name="Oberbeckmann S."/>
            <person name="Bunk B."/>
            <person name="Jeske O."/>
            <person name="Meyerdierks A."/>
            <person name="Storesund J.E."/>
            <person name="Kallscheuer N."/>
            <person name="Luecker S."/>
            <person name="Lage O.M."/>
            <person name="Pohl T."/>
            <person name="Merkel B.J."/>
            <person name="Hornburger P."/>
            <person name="Mueller R.-W."/>
            <person name="Bruemmer F."/>
            <person name="Labrenz M."/>
            <person name="Spormann A.M."/>
            <person name="Op den Camp H."/>
            <person name="Overmann J."/>
            <person name="Amann R."/>
            <person name="Jetten M.S.M."/>
            <person name="Mascher T."/>
            <person name="Medema M.H."/>
            <person name="Devos D.P."/>
            <person name="Kaster A.-K."/>
            <person name="Ovreas L."/>
            <person name="Rohde M."/>
            <person name="Galperin M.Y."/>
            <person name="Jogler C."/>
        </authorList>
    </citation>
    <scope>NUCLEOTIDE SEQUENCE [LARGE SCALE GENOMIC DNA]</scope>
    <source>
        <strain evidence="1 2">V6</strain>
    </source>
</reference>
<organism evidence="1 2">
    <name type="scientific">Gimesia chilikensis</name>
    <dbReference type="NCBI Taxonomy" id="2605989"/>
    <lineage>
        <taxon>Bacteria</taxon>
        <taxon>Pseudomonadati</taxon>
        <taxon>Planctomycetota</taxon>
        <taxon>Planctomycetia</taxon>
        <taxon>Planctomycetales</taxon>
        <taxon>Planctomycetaceae</taxon>
        <taxon>Gimesia</taxon>
    </lineage>
</organism>